<dbReference type="InterPro" id="IPR005144">
    <property type="entry name" value="ATP-cone_dom"/>
</dbReference>
<dbReference type="UniPathway" id="UPA00326"/>
<keyword evidence="11" id="KW-0846">Cobalamin</keyword>
<comment type="similarity">
    <text evidence="1">Belongs to the ribonucleoside diphosphate reductase large chain family.</text>
</comment>
<dbReference type="GO" id="GO:0005971">
    <property type="term" value="C:ribonucleoside-diphosphate reductase complex"/>
    <property type="evidence" value="ECO:0007669"/>
    <property type="project" value="TreeGrafter"/>
</dbReference>
<evidence type="ECO:0000256" key="1">
    <source>
        <dbReference type="ARBA" id="ARBA00010406"/>
    </source>
</evidence>
<dbReference type="PANTHER" id="PTHR11573:SF6">
    <property type="entry name" value="RIBONUCLEOSIDE-DIPHOSPHATE REDUCTASE LARGE SUBUNIT"/>
    <property type="match status" value="1"/>
</dbReference>
<dbReference type="PRINTS" id="PR01183">
    <property type="entry name" value="RIBORDTASEM1"/>
</dbReference>
<dbReference type="SUPFAM" id="SSF51998">
    <property type="entry name" value="PFL-like glycyl radical enzymes"/>
    <property type="match status" value="1"/>
</dbReference>
<keyword evidence="6 11" id="KW-0560">Oxidoreductase</keyword>
<dbReference type="Pfam" id="PF03477">
    <property type="entry name" value="ATP-cone"/>
    <property type="match status" value="2"/>
</dbReference>
<dbReference type="Pfam" id="PF00317">
    <property type="entry name" value="Ribonuc_red_lgN"/>
    <property type="match status" value="1"/>
</dbReference>
<dbReference type="PANTHER" id="PTHR11573">
    <property type="entry name" value="RIBONUCLEOSIDE-DIPHOSPHATE REDUCTASE LARGE CHAIN"/>
    <property type="match status" value="1"/>
</dbReference>
<evidence type="ECO:0000256" key="10">
    <source>
        <dbReference type="PROSITE-ProRule" id="PRU00492"/>
    </source>
</evidence>
<evidence type="ECO:0000256" key="4">
    <source>
        <dbReference type="ARBA" id="ARBA00022741"/>
    </source>
</evidence>
<comment type="cofactor">
    <cofactor evidence="11">
        <name>adenosylcob(III)alamin</name>
        <dbReference type="ChEBI" id="CHEBI:18408"/>
    </cofactor>
</comment>
<comment type="function">
    <text evidence="11">Catalyzes the reduction of ribonucleotides to deoxyribonucleotides. May function to provide a pool of deoxyribonucleotide precursors for DNA repair during oxygen limitation and/or for immediate growth after restoration of oxygen.</text>
</comment>
<dbReference type="NCBIfam" id="TIGR02506">
    <property type="entry name" value="NrdE_NrdA"/>
    <property type="match status" value="1"/>
</dbReference>
<dbReference type="InterPro" id="IPR039718">
    <property type="entry name" value="Rrm1"/>
</dbReference>
<dbReference type="EMBL" id="VXPY01000052">
    <property type="protein sequence ID" value="MYD90192.1"/>
    <property type="molecule type" value="Genomic_DNA"/>
</dbReference>
<dbReference type="InterPro" id="IPR013344">
    <property type="entry name" value="RNR_NrdJ/NrdZ"/>
</dbReference>
<evidence type="ECO:0000256" key="2">
    <source>
        <dbReference type="ARBA" id="ARBA00022533"/>
    </source>
</evidence>
<evidence type="ECO:0000256" key="8">
    <source>
        <dbReference type="ARBA" id="ARBA00024942"/>
    </source>
</evidence>
<keyword evidence="3 11" id="KW-0237">DNA synthesis</keyword>
<keyword evidence="5 10" id="KW-0067">ATP-binding</keyword>
<reference evidence="13" key="1">
    <citation type="submission" date="2019-09" db="EMBL/GenBank/DDBJ databases">
        <title>Characterisation of the sponge microbiome using genome-centric metagenomics.</title>
        <authorList>
            <person name="Engelberts J.P."/>
            <person name="Robbins S.J."/>
            <person name="De Goeij J.M."/>
            <person name="Aranda M."/>
            <person name="Bell S.C."/>
            <person name="Webster N.S."/>
        </authorList>
    </citation>
    <scope>NUCLEOTIDE SEQUENCE</scope>
    <source>
        <strain evidence="13">SB0662_bin_9</strain>
    </source>
</reference>
<dbReference type="AlphaFoldDB" id="A0A6B1DU12"/>
<dbReference type="SUPFAM" id="SSF48168">
    <property type="entry name" value="R1 subunit of ribonucleotide reductase, N-terminal domain"/>
    <property type="match status" value="1"/>
</dbReference>
<evidence type="ECO:0000256" key="3">
    <source>
        <dbReference type="ARBA" id="ARBA00022634"/>
    </source>
</evidence>
<comment type="similarity">
    <text evidence="11">Belongs to the ribonucleoside diphosphate reductase class-2 family.</text>
</comment>
<gene>
    <name evidence="13" type="ORF">F4Y08_07615</name>
</gene>
<dbReference type="EC" id="1.17.4.1" evidence="11"/>
<dbReference type="GO" id="GO:0004748">
    <property type="term" value="F:ribonucleoside-diphosphate reductase activity, thioredoxin disulfide as acceptor"/>
    <property type="evidence" value="ECO:0007669"/>
    <property type="project" value="UniProtKB-EC"/>
</dbReference>
<dbReference type="Gene3D" id="3.20.70.20">
    <property type="match status" value="1"/>
</dbReference>
<feature type="domain" description="ATP-cone" evidence="12">
    <location>
        <begin position="27"/>
        <end position="129"/>
    </location>
</feature>
<dbReference type="CDD" id="cd01679">
    <property type="entry name" value="RNR_I"/>
    <property type="match status" value="1"/>
</dbReference>
<accession>A0A6B1DU12</accession>
<evidence type="ECO:0000256" key="5">
    <source>
        <dbReference type="ARBA" id="ARBA00022840"/>
    </source>
</evidence>
<proteinExistence type="inferred from homology"/>
<organism evidence="13">
    <name type="scientific">Caldilineaceae bacterium SB0662_bin_9</name>
    <dbReference type="NCBI Taxonomy" id="2605258"/>
    <lineage>
        <taxon>Bacteria</taxon>
        <taxon>Bacillati</taxon>
        <taxon>Chloroflexota</taxon>
        <taxon>Caldilineae</taxon>
        <taxon>Caldilineales</taxon>
        <taxon>Caldilineaceae</taxon>
    </lineage>
</organism>
<dbReference type="InterPro" id="IPR013509">
    <property type="entry name" value="RNR_lsu_N"/>
</dbReference>
<dbReference type="GO" id="GO:0031419">
    <property type="term" value="F:cobalamin binding"/>
    <property type="evidence" value="ECO:0007669"/>
    <property type="project" value="UniProtKB-KW"/>
</dbReference>
<comment type="caution">
    <text evidence="13">The sequence shown here is derived from an EMBL/GenBank/DDBJ whole genome shotgun (WGS) entry which is preliminary data.</text>
</comment>
<sequence length="960" mass="107823">MGTGQLGIDRFGGAVPTVQATVDLDAVRVAKRDPADGMVPYDRQRIRNAIMKAFLAEQRGLQGEALDHRVDPIVDAVEQRVAQRALGRPSLSVAVEEIQDQVELVLMKSDHEEVARRYIIYREDRARERVAQAETTSLLLPVELMVALPDGTREPLDLERLKVQIEEACHGLDGVSADDVLEVLARDVYNDITPADLRTAQIMAARSLVEQEPDYSKVSARLVLRKLKDEVFPFICSDVAGIRELTDRQQYRAYFPRYVRTGIDCELLQPALAEIFDLERLAEALAPERDQQFQFLGLQTLYDRYFLHSGGTRIELPQAFFMRVAMGLAQQEADPDARAIEFYELLSSFDFMCSTPTLFNSGTVNPQLSSCFLSTVPDDLAGIFKAIKDNALLSKFSGGLGNDWSQVRGLGAHIKGTNGESQGVIPFLKVANDTAVAVNQGGRRKGAVCAYLEVWHIDIDEFLDLRKNTGDDRRRTHDMNTACWVPDLFMERVQEDGNWTLFSPDAVPDLHEITGLEFRDRYLLYEQQAAEGRLKVAKRIRARDLWRRMLTMLYETGHPWITFKDPCNLRSPQQHVGVVHSSNLCTEITLNSSEDEVAVCNLGSVNLSNHVENGQLLHQKLERTVTTAMRMLDNVIDINYYTIPETHTSNQRHRPVGMGIMGFQDVLHKLNIAYASDEAVEFADVSMEAVSWYAISASSALAEERGSYSSFEGSLWSRGSLPWHSLDDLDKARYRKLEVDRSSTRDWDSLARRVQRAGMRNSNVMAIAPTATIANICGVSPSIEPVFRNLYVKANMSGDFVVVNPYLVDDLKELGLWDPLMISDLKLHDGSLHDIPRVPDRLKELYATAFEIDPTWLVKAGARRQKWIDQSQSLNLYVSTTSGRELDELYQLAWTQGLKTTYYLRTQGATQVEKSTLQGTDGRLNAVPVAPAPPTLYSELETSVDGLVCNLDDEDCEACQ</sequence>
<feature type="domain" description="ATP-cone" evidence="12">
    <location>
        <begin position="144"/>
        <end position="233"/>
    </location>
</feature>
<evidence type="ECO:0000313" key="13">
    <source>
        <dbReference type="EMBL" id="MYD90192.1"/>
    </source>
</evidence>
<dbReference type="InterPro" id="IPR013346">
    <property type="entry name" value="NrdE_NrdA_C"/>
</dbReference>
<protein>
    <recommendedName>
        <fullName evidence="11">Vitamin B12-dependent ribonucleotide reductase</fullName>
        <ecNumber evidence="11">1.17.4.1</ecNumber>
    </recommendedName>
</protein>
<dbReference type="NCBIfam" id="TIGR02504">
    <property type="entry name" value="NrdJ_Z"/>
    <property type="match status" value="1"/>
</dbReference>
<dbReference type="InterPro" id="IPR008926">
    <property type="entry name" value="RNR_R1-su_N"/>
</dbReference>
<dbReference type="GO" id="GO:0005524">
    <property type="term" value="F:ATP binding"/>
    <property type="evidence" value="ECO:0007669"/>
    <property type="project" value="UniProtKB-UniRule"/>
</dbReference>
<dbReference type="GO" id="GO:0009263">
    <property type="term" value="P:deoxyribonucleotide biosynthetic process"/>
    <property type="evidence" value="ECO:0007669"/>
    <property type="project" value="UniProtKB-KW"/>
</dbReference>
<evidence type="ECO:0000256" key="11">
    <source>
        <dbReference type="RuleBase" id="RU364064"/>
    </source>
</evidence>
<dbReference type="GO" id="GO:0071897">
    <property type="term" value="P:DNA biosynthetic process"/>
    <property type="evidence" value="ECO:0007669"/>
    <property type="project" value="UniProtKB-KW"/>
</dbReference>
<keyword evidence="2" id="KW-0021">Allosteric enzyme</keyword>
<dbReference type="InterPro" id="IPR000788">
    <property type="entry name" value="RNR_lg_C"/>
</dbReference>
<evidence type="ECO:0000256" key="9">
    <source>
        <dbReference type="ARBA" id="ARBA00047754"/>
    </source>
</evidence>
<keyword evidence="11" id="KW-0170">Cobalt</keyword>
<comment type="function">
    <text evidence="8">Provides the precursors necessary for DNA synthesis. Catalyzes the biosynthesis of deoxyribonucleotides from the corresponding ribonucleotides.</text>
</comment>
<dbReference type="PROSITE" id="PS00089">
    <property type="entry name" value="RIBORED_LARGE"/>
    <property type="match status" value="1"/>
</dbReference>
<evidence type="ECO:0000256" key="6">
    <source>
        <dbReference type="ARBA" id="ARBA00023002"/>
    </source>
</evidence>
<evidence type="ECO:0000259" key="12">
    <source>
        <dbReference type="PROSITE" id="PS51161"/>
    </source>
</evidence>
<dbReference type="Pfam" id="PF02867">
    <property type="entry name" value="Ribonuc_red_lgC"/>
    <property type="match status" value="1"/>
</dbReference>
<name>A0A6B1DU12_9CHLR</name>
<evidence type="ECO:0000256" key="7">
    <source>
        <dbReference type="ARBA" id="ARBA00023116"/>
    </source>
</evidence>
<keyword evidence="4 10" id="KW-0547">Nucleotide-binding</keyword>
<dbReference type="FunFam" id="3.20.70.20:FF:000009">
    <property type="entry name" value="Ribonucleoside-diphosphate reductase"/>
    <property type="match status" value="1"/>
</dbReference>
<comment type="catalytic activity">
    <reaction evidence="9 11">
        <text>a 2'-deoxyribonucleoside 5'-diphosphate + [thioredoxin]-disulfide + H2O = a ribonucleoside 5'-diphosphate + [thioredoxin]-dithiol</text>
        <dbReference type="Rhea" id="RHEA:23252"/>
        <dbReference type="Rhea" id="RHEA-COMP:10698"/>
        <dbReference type="Rhea" id="RHEA-COMP:10700"/>
        <dbReference type="ChEBI" id="CHEBI:15377"/>
        <dbReference type="ChEBI" id="CHEBI:29950"/>
        <dbReference type="ChEBI" id="CHEBI:50058"/>
        <dbReference type="ChEBI" id="CHEBI:57930"/>
        <dbReference type="ChEBI" id="CHEBI:73316"/>
        <dbReference type="EC" id="1.17.4.1"/>
    </reaction>
</comment>
<keyword evidence="7" id="KW-0215">Deoxyribonucleotide synthesis</keyword>
<dbReference type="NCBIfam" id="NF005544">
    <property type="entry name" value="PRK07207.1"/>
    <property type="match status" value="1"/>
</dbReference>
<dbReference type="PROSITE" id="PS51161">
    <property type="entry name" value="ATP_CONE"/>
    <property type="match status" value="2"/>
</dbReference>